<organism evidence="1 2">
    <name type="scientific">Aspergillus tanneri</name>
    <dbReference type="NCBI Taxonomy" id="1220188"/>
    <lineage>
        <taxon>Eukaryota</taxon>
        <taxon>Fungi</taxon>
        <taxon>Dikarya</taxon>
        <taxon>Ascomycota</taxon>
        <taxon>Pezizomycotina</taxon>
        <taxon>Eurotiomycetes</taxon>
        <taxon>Eurotiomycetidae</taxon>
        <taxon>Eurotiales</taxon>
        <taxon>Aspergillaceae</taxon>
        <taxon>Aspergillus</taxon>
        <taxon>Aspergillus subgen. Circumdati</taxon>
    </lineage>
</organism>
<dbReference type="VEuPathDB" id="FungiDB:EYZ11_000870"/>
<reference evidence="1 2" key="1">
    <citation type="submission" date="2019-08" db="EMBL/GenBank/DDBJ databases">
        <title>The genome sequence of a newly discovered highly antifungal drug resistant Aspergillus species, Aspergillus tanneri NIH 1004.</title>
        <authorList>
            <person name="Mounaud S."/>
            <person name="Singh I."/>
            <person name="Joardar V."/>
            <person name="Pakala S."/>
            <person name="Pakala S."/>
            <person name="Venepally P."/>
            <person name="Chung J.K."/>
            <person name="Losada L."/>
            <person name="Nierman W.C."/>
        </authorList>
    </citation>
    <scope>NUCLEOTIDE SEQUENCE [LARGE SCALE GENOMIC DNA]</scope>
    <source>
        <strain evidence="1 2">NIH1004</strain>
    </source>
</reference>
<evidence type="ECO:0000313" key="2">
    <source>
        <dbReference type="Proteomes" id="UP000324241"/>
    </source>
</evidence>
<proteinExistence type="predicted"/>
<dbReference type="EMBL" id="QUQM01000005">
    <property type="protein sequence ID" value="KAA8643325.1"/>
    <property type="molecule type" value="Genomic_DNA"/>
</dbReference>
<comment type="caution">
    <text evidence="1">The sequence shown here is derived from an EMBL/GenBank/DDBJ whole genome shotgun (WGS) entry which is preliminary data.</text>
</comment>
<name>A0A5M9M8F0_9EURO</name>
<evidence type="ECO:0000313" key="1">
    <source>
        <dbReference type="EMBL" id="KAA8643325.1"/>
    </source>
</evidence>
<protein>
    <submittedName>
        <fullName evidence="1">Uncharacterized protein</fullName>
    </submittedName>
</protein>
<gene>
    <name evidence="1" type="ORF">ATNIH1004_010092</name>
</gene>
<accession>A0A5M9M8F0</accession>
<dbReference type="RefSeq" id="XP_033422687.1">
    <property type="nucleotide sequence ID" value="XM_033574669.1"/>
</dbReference>
<dbReference type="Proteomes" id="UP000324241">
    <property type="component" value="Unassembled WGS sequence"/>
</dbReference>
<dbReference type="OrthoDB" id="4167490at2759"/>
<dbReference type="AlphaFoldDB" id="A0A5M9M8F0"/>
<dbReference type="GeneID" id="54332794"/>
<sequence>MDPVSRTAQIRSRLELLPVEIIQLIFLHSLEFNLPRASPYISRMLSNTVIYTWLIRLAFSSANESSKHGYFTADFLPPPLDFWALSAQERRDLQSDILECGWFTLPLIRKCQREYMEQVVRHKLHDLDFCPDDLPALDNIGRQYDNLEGCDKGLGGIRGKGDLILRAKDRATKKEERVALWFHYGALLVRPPKKLYDHLDIFQLPWCSVDWPPRIPDRLLSPPWTETKLEFLRLFSTSAYIDEDSTFPRSKRVLRQVIRDRDLATFEQLVKMYVIIKNYKYLLRWPVSTNVFSFALKHADERDDPFIKILVDQRWEDIPAKASHLKEQLMSKAGV</sequence>